<protein>
    <recommendedName>
        <fullName evidence="4">Fimbrial assembly protein</fullName>
    </recommendedName>
</protein>
<sequence length="238" mass="24894">MTAVGPQARIWNTMPGWGIVADLTPPELTASRRLAVIRKALLAGMVSLLVLLVLLVLLYGYTAHAKHMASNDLAEENSRTSQLLAEQHRYSDVTQLHASMTGIDAKIATLMTADVGFASTIGSLRSALPPTMALDDIEVKISPAGALAATAGSAQAGTASSLDTSGHKSIGQVILNGSGHSLDDLPAYLANLRKITGVIDVVPVSNEVSGPSAQFNVTLSLTDEVLTHRFDASKVTGR</sequence>
<reference evidence="3" key="1">
    <citation type="submission" date="2023-07" db="EMBL/GenBank/DDBJ databases">
        <title>30 novel species of actinomycetes from the DSMZ collection.</title>
        <authorList>
            <person name="Nouioui I."/>
        </authorList>
    </citation>
    <scope>NUCLEOTIDE SEQUENCE [LARGE SCALE GENOMIC DNA]</scope>
    <source>
        <strain evidence="3">DSM 44399</strain>
    </source>
</reference>
<dbReference type="Proteomes" id="UP001183176">
    <property type="component" value="Unassembled WGS sequence"/>
</dbReference>
<comment type="caution">
    <text evidence="2">The sequence shown here is derived from an EMBL/GenBank/DDBJ whole genome shotgun (WGS) entry which is preliminary data.</text>
</comment>
<name>A0ABU2JD31_9ACTN</name>
<keyword evidence="1" id="KW-1133">Transmembrane helix</keyword>
<accession>A0ABU2JD31</accession>
<keyword evidence="1" id="KW-0472">Membrane</keyword>
<evidence type="ECO:0000256" key="1">
    <source>
        <dbReference type="SAM" id="Phobius"/>
    </source>
</evidence>
<keyword evidence="1" id="KW-0812">Transmembrane</keyword>
<keyword evidence="3" id="KW-1185">Reference proteome</keyword>
<evidence type="ECO:0000313" key="3">
    <source>
        <dbReference type="Proteomes" id="UP001183176"/>
    </source>
</evidence>
<feature type="transmembrane region" description="Helical" evidence="1">
    <location>
        <begin position="40"/>
        <end position="61"/>
    </location>
</feature>
<gene>
    <name evidence="2" type="ORF">RM423_14485</name>
</gene>
<organism evidence="2 3">
    <name type="scientific">Jatrophihabitans lederbergiae</name>
    <dbReference type="NCBI Taxonomy" id="3075547"/>
    <lineage>
        <taxon>Bacteria</taxon>
        <taxon>Bacillati</taxon>
        <taxon>Actinomycetota</taxon>
        <taxon>Actinomycetes</taxon>
        <taxon>Jatrophihabitantales</taxon>
        <taxon>Jatrophihabitantaceae</taxon>
        <taxon>Jatrophihabitans</taxon>
    </lineage>
</organism>
<dbReference type="RefSeq" id="WP_311423749.1">
    <property type="nucleotide sequence ID" value="NZ_JAVREH010000020.1"/>
</dbReference>
<evidence type="ECO:0000313" key="2">
    <source>
        <dbReference type="EMBL" id="MDT0262599.1"/>
    </source>
</evidence>
<proteinExistence type="predicted"/>
<dbReference type="EMBL" id="JAVREH010000020">
    <property type="protein sequence ID" value="MDT0262599.1"/>
    <property type="molecule type" value="Genomic_DNA"/>
</dbReference>
<evidence type="ECO:0008006" key="4">
    <source>
        <dbReference type="Google" id="ProtNLM"/>
    </source>
</evidence>